<feature type="compositionally biased region" description="Basic residues" evidence="1">
    <location>
        <begin position="19"/>
        <end position="31"/>
    </location>
</feature>
<proteinExistence type="predicted"/>
<evidence type="ECO:0000313" key="3">
    <source>
        <dbReference type="Proteomes" id="UP001372834"/>
    </source>
</evidence>
<evidence type="ECO:0000256" key="1">
    <source>
        <dbReference type="SAM" id="MobiDB-lite"/>
    </source>
</evidence>
<comment type="caution">
    <text evidence="2">The sequence shown here is derived from an EMBL/GenBank/DDBJ whole genome shotgun (WGS) entry which is preliminary data.</text>
</comment>
<feature type="compositionally biased region" description="Polar residues" evidence="1">
    <location>
        <begin position="1"/>
        <end position="13"/>
    </location>
</feature>
<accession>A0AAN8NZ15</accession>
<protein>
    <submittedName>
        <fullName evidence="2">Uncharacterized protein</fullName>
    </submittedName>
</protein>
<dbReference type="AlphaFoldDB" id="A0AAN8NZ15"/>
<dbReference type="Proteomes" id="UP001372834">
    <property type="component" value="Unassembled WGS sequence"/>
</dbReference>
<sequence>MKAQQRSLLTTPGAQVKPSKTKKSKGNKKRTEKSPEVNSSDLQRNLKAPTEAKDKNTIPKLMGLIDNSVDVMTDIKKNQRKQDANEWKSIKKVECQRLETVLEEGQLSSEETPSKQGGPEDCSNSGSYMDCEPFPDAAEQTENKRTNEVNGVSDKGEFNKTEEECEDRQKQTSDKGDFPDDERYKEPIVRQQEGQLDEKAVAAKWNINLNGMMEIYPIFSNDRFLCSRDAISIQEYDDIEPLEKHRSLTGDGIKKENQVEEKPVESVPCTVSKDRIERKPRYKMLTDRALIKKTSSHFINSLLVLTPFASEHEQFFKDHKLGSIDEGDVDLQTVEYSAQLYDEVSTHSGIKAN</sequence>
<feature type="region of interest" description="Disordered" evidence="1">
    <location>
        <begin position="102"/>
        <end position="184"/>
    </location>
</feature>
<reference evidence="2 3" key="1">
    <citation type="submission" date="2023-10" db="EMBL/GenBank/DDBJ databases">
        <title>Genomes of two closely related lineages of the louse Polyplax serrata with different host specificities.</title>
        <authorList>
            <person name="Martinu J."/>
            <person name="Tarabai H."/>
            <person name="Stefka J."/>
            <person name="Hypsa V."/>
        </authorList>
    </citation>
    <scope>NUCLEOTIDE SEQUENCE [LARGE SCALE GENOMIC DNA]</scope>
    <source>
        <strain evidence="2">HR10_N</strain>
    </source>
</reference>
<feature type="compositionally biased region" description="Polar residues" evidence="1">
    <location>
        <begin position="106"/>
        <end position="115"/>
    </location>
</feature>
<gene>
    <name evidence="2" type="ORF">RUM43_011982</name>
</gene>
<feature type="region of interest" description="Disordered" evidence="1">
    <location>
        <begin position="1"/>
        <end position="60"/>
    </location>
</feature>
<evidence type="ECO:0000313" key="2">
    <source>
        <dbReference type="EMBL" id="KAK6634581.1"/>
    </source>
</evidence>
<name>A0AAN8NZ15_POLSC</name>
<feature type="compositionally biased region" description="Basic and acidic residues" evidence="1">
    <location>
        <begin position="154"/>
        <end position="184"/>
    </location>
</feature>
<dbReference type="EMBL" id="JAWJWE010000005">
    <property type="protein sequence ID" value="KAK6634581.1"/>
    <property type="molecule type" value="Genomic_DNA"/>
</dbReference>
<organism evidence="2 3">
    <name type="scientific">Polyplax serrata</name>
    <name type="common">Common mouse louse</name>
    <dbReference type="NCBI Taxonomy" id="468196"/>
    <lineage>
        <taxon>Eukaryota</taxon>
        <taxon>Metazoa</taxon>
        <taxon>Ecdysozoa</taxon>
        <taxon>Arthropoda</taxon>
        <taxon>Hexapoda</taxon>
        <taxon>Insecta</taxon>
        <taxon>Pterygota</taxon>
        <taxon>Neoptera</taxon>
        <taxon>Paraneoptera</taxon>
        <taxon>Psocodea</taxon>
        <taxon>Troctomorpha</taxon>
        <taxon>Phthiraptera</taxon>
        <taxon>Anoplura</taxon>
        <taxon>Polyplacidae</taxon>
        <taxon>Polyplax</taxon>
    </lineage>
</organism>